<reference evidence="2" key="1">
    <citation type="journal article" date="2019" name="Plant J.">
        <title>Chlorella vulgaris genome assembly and annotation reveals the molecular basis for metabolic acclimation to high light conditions.</title>
        <authorList>
            <person name="Cecchin M."/>
            <person name="Marcolungo L."/>
            <person name="Rossato M."/>
            <person name="Girolomoni L."/>
            <person name="Cosentino E."/>
            <person name="Cuine S."/>
            <person name="Li-Beisson Y."/>
            <person name="Delledonne M."/>
            <person name="Ballottari M."/>
        </authorList>
    </citation>
    <scope>NUCLEOTIDE SEQUENCE</scope>
    <source>
        <strain evidence="2">211/11P</strain>
    </source>
</reference>
<dbReference type="PANTHER" id="PTHR30615:SF8">
    <property type="entry name" value="UPF0047 PROTEIN C4A8.02C"/>
    <property type="match status" value="1"/>
</dbReference>
<gene>
    <name evidence="2" type="ORF">D9Q98_003056</name>
</gene>
<evidence type="ECO:0000313" key="2">
    <source>
        <dbReference type="EMBL" id="KAI3435004.1"/>
    </source>
</evidence>
<dbReference type="EMBL" id="SIDB01000003">
    <property type="protein sequence ID" value="KAI3435004.1"/>
    <property type="molecule type" value="Genomic_DNA"/>
</dbReference>
<dbReference type="Pfam" id="PF01894">
    <property type="entry name" value="YjbQ"/>
    <property type="match status" value="1"/>
</dbReference>
<comment type="caution">
    <text evidence="2">The sequence shown here is derived from an EMBL/GenBank/DDBJ whole genome shotgun (WGS) entry which is preliminary data.</text>
</comment>
<organism evidence="2 3">
    <name type="scientific">Chlorella vulgaris</name>
    <name type="common">Green alga</name>
    <dbReference type="NCBI Taxonomy" id="3077"/>
    <lineage>
        <taxon>Eukaryota</taxon>
        <taxon>Viridiplantae</taxon>
        <taxon>Chlorophyta</taxon>
        <taxon>core chlorophytes</taxon>
        <taxon>Trebouxiophyceae</taxon>
        <taxon>Chlorellales</taxon>
        <taxon>Chlorellaceae</taxon>
        <taxon>Chlorella clade</taxon>
        <taxon>Chlorella</taxon>
    </lineage>
</organism>
<proteinExistence type="inferred from homology"/>
<dbReference type="Gene3D" id="2.60.120.460">
    <property type="entry name" value="YjbQ-like"/>
    <property type="match status" value="1"/>
</dbReference>
<dbReference type="InterPro" id="IPR035917">
    <property type="entry name" value="YjbQ-like_sf"/>
</dbReference>
<protein>
    <recommendedName>
        <fullName evidence="4">Secondary thiamine-phosphate synthase enzyme</fullName>
    </recommendedName>
</protein>
<dbReference type="Proteomes" id="UP001055712">
    <property type="component" value="Unassembled WGS sequence"/>
</dbReference>
<evidence type="ECO:0000256" key="1">
    <source>
        <dbReference type="ARBA" id="ARBA00005534"/>
    </source>
</evidence>
<reference evidence="2" key="2">
    <citation type="submission" date="2020-11" db="EMBL/GenBank/DDBJ databases">
        <authorList>
            <person name="Cecchin M."/>
            <person name="Marcolungo L."/>
            <person name="Rossato M."/>
            <person name="Girolomoni L."/>
            <person name="Cosentino E."/>
            <person name="Cuine S."/>
            <person name="Li-Beisson Y."/>
            <person name="Delledonne M."/>
            <person name="Ballottari M."/>
        </authorList>
    </citation>
    <scope>NUCLEOTIDE SEQUENCE</scope>
    <source>
        <strain evidence="2">211/11P</strain>
        <tissue evidence="2">Whole cell</tissue>
    </source>
</reference>
<dbReference type="OrthoDB" id="10255963at2759"/>
<evidence type="ECO:0008006" key="4">
    <source>
        <dbReference type="Google" id="ProtNLM"/>
    </source>
</evidence>
<dbReference type="NCBIfam" id="TIGR00149">
    <property type="entry name" value="TIGR00149_YjbQ"/>
    <property type="match status" value="1"/>
</dbReference>
<dbReference type="AlphaFoldDB" id="A0A9D4TUG2"/>
<dbReference type="SUPFAM" id="SSF111038">
    <property type="entry name" value="YjbQ-like"/>
    <property type="match status" value="1"/>
</dbReference>
<sequence length="223" mass="24277">MAACTATTATRYSATCQRKARAHHAVAPLPAASRQAHFSSRGSSWAPQSPSRAARLVALSAETQATTQPTEWLQRVIELPPLSRGCHVITRQLLKQLPELAEFEVGIATLFVQHTSCSLTINENASPDVPLDLADSLDRLAPEGGGSVSYRHDDEGPDDMPAHVKASLMGMTLVIPVQHGRLALGMWQGIYLNEHRNYGGPRRLVITVQGQKRADGRTYSSHR</sequence>
<name>A0A9D4TUG2_CHLVU</name>
<evidence type="ECO:0000313" key="3">
    <source>
        <dbReference type="Proteomes" id="UP001055712"/>
    </source>
</evidence>
<dbReference type="InterPro" id="IPR001602">
    <property type="entry name" value="UPF0047_YjbQ-like"/>
</dbReference>
<comment type="similarity">
    <text evidence="1">Belongs to the UPF0047 family.</text>
</comment>
<accession>A0A9D4TUG2</accession>
<dbReference type="PANTHER" id="PTHR30615">
    <property type="entry name" value="UNCHARACTERIZED PROTEIN YJBQ-RELATED"/>
    <property type="match status" value="1"/>
</dbReference>
<keyword evidence="3" id="KW-1185">Reference proteome</keyword>